<evidence type="ECO:0008006" key="4">
    <source>
        <dbReference type="Google" id="ProtNLM"/>
    </source>
</evidence>
<feature type="compositionally biased region" description="Polar residues" evidence="1">
    <location>
        <begin position="1"/>
        <end position="12"/>
    </location>
</feature>
<comment type="caution">
    <text evidence="2">The sequence shown here is derived from an EMBL/GenBank/DDBJ whole genome shotgun (WGS) entry which is preliminary data.</text>
</comment>
<keyword evidence="3" id="KW-1185">Reference proteome</keyword>
<dbReference type="EMBL" id="AACS02000006">
    <property type="protein sequence ID" value="EAU84008.1"/>
    <property type="molecule type" value="Genomic_DNA"/>
</dbReference>
<organism evidence="2 3">
    <name type="scientific">Coprinopsis cinerea (strain Okayama-7 / 130 / ATCC MYA-4618 / FGSC 9003)</name>
    <name type="common">Inky cap fungus</name>
    <name type="synonym">Hormographiella aspergillata</name>
    <dbReference type="NCBI Taxonomy" id="240176"/>
    <lineage>
        <taxon>Eukaryota</taxon>
        <taxon>Fungi</taxon>
        <taxon>Dikarya</taxon>
        <taxon>Basidiomycota</taxon>
        <taxon>Agaricomycotina</taxon>
        <taxon>Agaricomycetes</taxon>
        <taxon>Agaricomycetidae</taxon>
        <taxon>Agaricales</taxon>
        <taxon>Agaricineae</taxon>
        <taxon>Psathyrellaceae</taxon>
        <taxon>Coprinopsis</taxon>
    </lineage>
</organism>
<dbReference type="Proteomes" id="UP000001861">
    <property type="component" value="Unassembled WGS sequence"/>
</dbReference>
<evidence type="ECO:0000313" key="2">
    <source>
        <dbReference type="EMBL" id="EAU84008.1"/>
    </source>
</evidence>
<feature type="compositionally biased region" description="Basic and acidic residues" evidence="1">
    <location>
        <begin position="110"/>
        <end position="124"/>
    </location>
</feature>
<reference evidence="2 3" key="1">
    <citation type="journal article" date="2010" name="Proc. Natl. Acad. Sci. U.S.A.">
        <title>Insights into evolution of multicellular fungi from the assembled chromosomes of the mushroom Coprinopsis cinerea (Coprinus cinereus).</title>
        <authorList>
            <person name="Stajich J.E."/>
            <person name="Wilke S.K."/>
            <person name="Ahren D."/>
            <person name="Au C.H."/>
            <person name="Birren B.W."/>
            <person name="Borodovsky M."/>
            <person name="Burns C."/>
            <person name="Canback B."/>
            <person name="Casselton L.A."/>
            <person name="Cheng C.K."/>
            <person name="Deng J."/>
            <person name="Dietrich F.S."/>
            <person name="Fargo D.C."/>
            <person name="Farman M.L."/>
            <person name="Gathman A.C."/>
            <person name="Goldberg J."/>
            <person name="Guigo R."/>
            <person name="Hoegger P.J."/>
            <person name="Hooker J.B."/>
            <person name="Huggins A."/>
            <person name="James T.Y."/>
            <person name="Kamada T."/>
            <person name="Kilaru S."/>
            <person name="Kodira C."/>
            <person name="Kues U."/>
            <person name="Kupfer D."/>
            <person name="Kwan H.S."/>
            <person name="Lomsadze A."/>
            <person name="Li W."/>
            <person name="Lilly W.W."/>
            <person name="Ma L.J."/>
            <person name="Mackey A.J."/>
            <person name="Manning G."/>
            <person name="Martin F."/>
            <person name="Muraguchi H."/>
            <person name="Natvig D.O."/>
            <person name="Palmerini H."/>
            <person name="Ramesh M.A."/>
            <person name="Rehmeyer C.J."/>
            <person name="Roe B.A."/>
            <person name="Shenoy N."/>
            <person name="Stanke M."/>
            <person name="Ter-Hovhannisyan V."/>
            <person name="Tunlid A."/>
            <person name="Velagapudi R."/>
            <person name="Vision T.J."/>
            <person name="Zeng Q."/>
            <person name="Zolan M.E."/>
            <person name="Pukkila P.J."/>
        </authorList>
    </citation>
    <scope>NUCLEOTIDE SEQUENCE [LARGE SCALE GENOMIC DNA]</scope>
    <source>
        <strain evidence="3">Okayama-7 / 130 / ATCC MYA-4618 / FGSC 9003</strain>
    </source>
</reference>
<dbReference type="OMA" id="HERLIAM"/>
<evidence type="ECO:0000313" key="3">
    <source>
        <dbReference type="Proteomes" id="UP000001861"/>
    </source>
</evidence>
<sequence>MPPTPRMQTTPVSRPIPDLSAETHQERVIGSLKSVIHNPRDSEEAKNSARDRLRQMGVDPDHIPSSSSHRPSQAETLRKQEEGRKSQIHQDRVEGGYKATLKNPNVSEAAKQHARDYLKKHGAL</sequence>
<dbReference type="PANTHER" id="PTHR36576">
    <property type="entry name" value="UPF0654 PROTEIN C11D3.01C-RELATED"/>
    <property type="match status" value="1"/>
</dbReference>
<dbReference type="InParanoid" id="A8P018"/>
<dbReference type="InterPro" id="IPR052670">
    <property type="entry name" value="UPF0654_domain"/>
</dbReference>
<dbReference type="PANTHER" id="PTHR36576:SF1">
    <property type="entry name" value="UPF0654 PROTEIN C11D3.01C-RELATED"/>
    <property type="match status" value="1"/>
</dbReference>
<dbReference type="RefSeq" id="XP_001837801.1">
    <property type="nucleotide sequence ID" value="XM_001837749.1"/>
</dbReference>
<name>A8P018_COPC7</name>
<feature type="region of interest" description="Disordered" evidence="1">
    <location>
        <begin position="1"/>
        <end position="124"/>
    </location>
</feature>
<protein>
    <recommendedName>
        <fullName evidence="4">Conidiation-specific protein 6</fullName>
    </recommendedName>
</protein>
<dbReference type="InterPro" id="IPR018824">
    <property type="entry name" value="Conidiation-specific_6"/>
</dbReference>
<feature type="compositionally biased region" description="Basic and acidic residues" evidence="1">
    <location>
        <begin position="76"/>
        <end position="95"/>
    </location>
</feature>
<feature type="compositionally biased region" description="Polar residues" evidence="1">
    <location>
        <begin position="64"/>
        <end position="75"/>
    </location>
</feature>
<dbReference type="KEGG" id="cci:CC1G_11446"/>
<dbReference type="OrthoDB" id="5419162at2759"/>
<proteinExistence type="predicted"/>
<dbReference type="eggNOG" id="ENOG502RBPW">
    <property type="taxonomic scope" value="Eukaryota"/>
</dbReference>
<dbReference type="VEuPathDB" id="FungiDB:CC1G_11446"/>
<dbReference type="AlphaFoldDB" id="A8P018"/>
<dbReference type="Pfam" id="PF10346">
    <property type="entry name" value="Con-6"/>
    <property type="match status" value="2"/>
</dbReference>
<accession>A8P018</accession>
<gene>
    <name evidence="2" type="ORF">CC1G_11446</name>
</gene>
<dbReference type="GeneID" id="6014363"/>
<feature type="compositionally biased region" description="Basic and acidic residues" evidence="1">
    <location>
        <begin position="38"/>
        <end position="62"/>
    </location>
</feature>
<dbReference type="GO" id="GO:0005737">
    <property type="term" value="C:cytoplasm"/>
    <property type="evidence" value="ECO:0007669"/>
    <property type="project" value="TreeGrafter"/>
</dbReference>
<evidence type="ECO:0000256" key="1">
    <source>
        <dbReference type="SAM" id="MobiDB-lite"/>
    </source>
</evidence>